<accession>A0A9E2KQ62</accession>
<evidence type="ECO:0000313" key="8">
    <source>
        <dbReference type="Proteomes" id="UP000823844"/>
    </source>
</evidence>
<dbReference type="InterPro" id="IPR042177">
    <property type="entry name" value="Cell/Rod_1"/>
</dbReference>
<reference evidence="7" key="1">
    <citation type="journal article" date="2021" name="PeerJ">
        <title>Extensive microbial diversity within the chicken gut microbiome revealed by metagenomics and culture.</title>
        <authorList>
            <person name="Gilroy R."/>
            <person name="Ravi A."/>
            <person name="Getino M."/>
            <person name="Pursley I."/>
            <person name="Horton D.L."/>
            <person name="Alikhan N.F."/>
            <person name="Baker D."/>
            <person name="Gharbi K."/>
            <person name="Hall N."/>
            <person name="Watson M."/>
            <person name="Adriaenssens E.M."/>
            <person name="Foster-Nyarko E."/>
            <person name="Jarju S."/>
            <person name="Secka A."/>
            <person name="Antonio M."/>
            <person name="Oren A."/>
            <person name="Chaudhuri R.R."/>
            <person name="La Ragione R."/>
            <person name="Hildebrand F."/>
            <person name="Pallen M.J."/>
        </authorList>
    </citation>
    <scope>NUCLEOTIDE SEQUENCE</scope>
    <source>
        <strain evidence="7">F6-686</strain>
    </source>
</reference>
<comment type="function">
    <text evidence="5">Involved in formation and maintenance of cell shape.</text>
</comment>
<evidence type="ECO:0000259" key="6">
    <source>
        <dbReference type="Pfam" id="PF04085"/>
    </source>
</evidence>
<sequence length="282" mass="29970">MKKFLQNKKLLSAFIIVVVILVVLGGSVSLRNKRNTPLFVQSFGNDVVAVGSRIVDVPLDLISGGLNNVNSILNAEQENNYLKSKVTDLGQTQAKNQVLSEENRQLKSALKLKDTLTSYSLVNASVISRSSDTWSDLLVINKGSSSGVQKNQAVMCGGGVIGRVIEVSAASAKVELITTTDKSANRFAVQATNDEGKVVHGIITVNNGNLAFTQVVDSRKLKKGTKVYTSGMGGNSPKGLLIGTVAETTRDSYGLSNLINIKPAGEINDPSVLTVVVRKVAN</sequence>
<dbReference type="GO" id="GO:0008360">
    <property type="term" value="P:regulation of cell shape"/>
    <property type="evidence" value="ECO:0007669"/>
    <property type="project" value="UniProtKB-KW"/>
</dbReference>
<evidence type="ECO:0000256" key="2">
    <source>
        <dbReference type="ARBA" id="ARBA00013855"/>
    </source>
</evidence>
<keyword evidence="3 5" id="KW-0133">Cell shape</keyword>
<evidence type="ECO:0000256" key="3">
    <source>
        <dbReference type="ARBA" id="ARBA00022960"/>
    </source>
</evidence>
<name>A0A9E2KQ62_9LACO</name>
<organism evidence="7 8">
    <name type="scientific">Candidatus Lactobacillus pullistercoris</name>
    <dbReference type="NCBI Taxonomy" id="2838636"/>
    <lineage>
        <taxon>Bacteria</taxon>
        <taxon>Bacillati</taxon>
        <taxon>Bacillota</taxon>
        <taxon>Bacilli</taxon>
        <taxon>Lactobacillales</taxon>
        <taxon>Lactobacillaceae</taxon>
        <taxon>Lactobacillus</taxon>
    </lineage>
</organism>
<gene>
    <name evidence="7" type="primary">mreC</name>
    <name evidence="7" type="ORF">H9806_03195</name>
</gene>
<dbReference type="EMBL" id="JAHLFT010000039">
    <property type="protein sequence ID" value="MBU3828145.1"/>
    <property type="molecule type" value="Genomic_DNA"/>
</dbReference>
<comment type="similarity">
    <text evidence="1 5">Belongs to the MreC family.</text>
</comment>
<reference evidence="7" key="2">
    <citation type="submission" date="2021-04" db="EMBL/GenBank/DDBJ databases">
        <authorList>
            <person name="Gilroy R."/>
        </authorList>
    </citation>
    <scope>NUCLEOTIDE SEQUENCE</scope>
    <source>
        <strain evidence="7">F6-686</strain>
    </source>
</reference>
<proteinExistence type="inferred from homology"/>
<protein>
    <recommendedName>
        <fullName evidence="2 5">Cell shape-determining protein MreC</fullName>
    </recommendedName>
    <alternativeName>
        <fullName evidence="4 5">Cell shape protein MreC</fullName>
    </alternativeName>
</protein>
<dbReference type="Gene3D" id="2.40.10.350">
    <property type="entry name" value="Rod shape-determining protein MreC, domain 2"/>
    <property type="match status" value="1"/>
</dbReference>
<dbReference type="InterPro" id="IPR007221">
    <property type="entry name" value="MreC"/>
</dbReference>
<dbReference type="GO" id="GO:0005886">
    <property type="term" value="C:plasma membrane"/>
    <property type="evidence" value="ECO:0007669"/>
    <property type="project" value="TreeGrafter"/>
</dbReference>
<dbReference type="Proteomes" id="UP000823844">
    <property type="component" value="Unassembled WGS sequence"/>
</dbReference>
<dbReference type="Pfam" id="PF04085">
    <property type="entry name" value="MreC"/>
    <property type="match status" value="1"/>
</dbReference>
<feature type="domain" description="Rod shape-determining protein MreC beta-barrel core" evidence="6">
    <location>
        <begin position="126"/>
        <end position="276"/>
    </location>
</feature>
<dbReference type="Gene3D" id="2.40.10.340">
    <property type="entry name" value="Rod shape-determining protein MreC, domain 1"/>
    <property type="match status" value="1"/>
</dbReference>
<evidence type="ECO:0000313" key="7">
    <source>
        <dbReference type="EMBL" id="MBU3828145.1"/>
    </source>
</evidence>
<dbReference type="InterPro" id="IPR055342">
    <property type="entry name" value="MreC_beta-barrel_core"/>
</dbReference>
<dbReference type="NCBIfam" id="TIGR00219">
    <property type="entry name" value="mreC"/>
    <property type="match status" value="1"/>
</dbReference>
<dbReference type="PIRSF" id="PIRSF038471">
    <property type="entry name" value="MreC"/>
    <property type="match status" value="1"/>
</dbReference>
<dbReference type="PANTHER" id="PTHR34138:SF1">
    <property type="entry name" value="CELL SHAPE-DETERMINING PROTEIN MREC"/>
    <property type="match status" value="1"/>
</dbReference>
<dbReference type="PANTHER" id="PTHR34138">
    <property type="entry name" value="CELL SHAPE-DETERMINING PROTEIN MREC"/>
    <property type="match status" value="1"/>
</dbReference>
<dbReference type="AlphaFoldDB" id="A0A9E2KQ62"/>
<dbReference type="InterPro" id="IPR042175">
    <property type="entry name" value="Cell/Rod_MreC_2"/>
</dbReference>
<evidence type="ECO:0000256" key="4">
    <source>
        <dbReference type="ARBA" id="ARBA00032089"/>
    </source>
</evidence>
<evidence type="ECO:0000256" key="1">
    <source>
        <dbReference type="ARBA" id="ARBA00009369"/>
    </source>
</evidence>
<evidence type="ECO:0000256" key="5">
    <source>
        <dbReference type="PIRNR" id="PIRNR038471"/>
    </source>
</evidence>
<comment type="caution">
    <text evidence="7">The sequence shown here is derived from an EMBL/GenBank/DDBJ whole genome shotgun (WGS) entry which is preliminary data.</text>
</comment>